<dbReference type="AlphaFoldDB" id="O33044"/>
<proteinExistence type="predicted"/>
<evidence type="ECO:0000313" key="1">
    <source>
        <dbReference type="EMBL" id="CAB10666.1"/>
    </source>
</evidence>
<reference evidence="1" key="2">
    <citation type="submission" date="1997-07" db="EMBL/GenBank/DDBJ databases">
        <authorList>
            <person name="Seeger K.J."/>
            <person name="Harris D."/>
        </authorList>
    </citation>
    <scope>NUCLEOTIDE SEQUENCE</scope>
</reference>
<organism evidence="1">
    <name type="scientific">Mycobacterium leprae</name>
    <dbReference type="NCBI Taxonomy" id="1769"/>
    <lineage>
        <taxon>Bacteria</taxon>
        <taxon>Bacillati</taxon>
        <taxon>Actinomycetota</taxon>
        <taxon>Actinomycetes</taxon>
        <taxon>Mycobacteriales</taxon>
        <taxon>Mycobacteriaceae</taxon>
        <taxon>Mycobacterium</taxon>
    </lineage>
</organism>
<name>O33044_MYCLR</name>
<protein>
    <submittedName>
        <fullName evidence="1">Uncharacterized protein</fullName>
    </submittedName>
</protein>
<sequence>MVARARGVIIVGKNCSSDSTERCLNEVHDYSYLTKAAIKLAAGAARIAAFGGFTTVATAEIIVTRSFDASETLVDGPLVTIFYRQQPTASNVISPWLTRCKDSFGRTT</sequence>
<accession>O33044</accession>
<dbReference type="EMBL" id="Z97369">
    <property type="protein sequence ID" value="CAB10666.1"/>
    <property type="molecule type" value="Genomic_DNA"/>
</dbReference>
<reference evidence="1" key="3">
    <citation type="submission" date="1997-07" db="EMBL/GenBank/DDBJ databases">
        <authorList>
            <person name="Parkhill J."/>
            <person name="Barrell B.G."/>
            <person name="Rajandream M.A."/>
        </authorList>
    </citation>
    <scope>NUCLEOTIDE SEQUENCE</scope>
</reference>
<gene>
    <name evidence="1" type="primary">MLCB250.72</name>
</gene>
<reference evidence="1" key="1">
    <citation type="journal article" date="1993" name="Mol. Microbiol.">
        <title>Use of an ordered cosmid library to deduce the genomic organization of Mycobacterium leprae.</title>
        <authorList>
            <person name="Eiglmeier K."/>
            <person name="Honore N."/>
            <person name="Woods S.A."/>
            <person name="Caudron B."/>
            <person name="Cole S.T."/>
        </authorList>
    </citation>
    <scope>NUCLEOTIDE SEQUENCE</scope>
</reference>